<dbReference type="PANTHER" id="PTHR40065">
    <property type="entry name" value="RNA-BINDING PROTEIN YHBY"/>
    <property type="match status" value="1"/>
</dbReference>
<dbReference type="InterPro" id="IPR001890">
    <property type="entry name" value="RNA-binding_CRM"/>
</dbReference>
<protein>
    <submittedName>
        <fullName evidence="4">YhbY family RNA-binding protein</fullName>
    </submittedName>
</protein>
<dbReference type="RefSeq" id="WP_215580326.1">
    <property type="nucleotide sequence ID" value="NZ_CP073754.1"/>
</dbReference>
<keyword evidence="5" id="KW-1185">Reference proteome</keyword>
<dbReference type="InterPro" id="IPR051925">
    <property type="entry name" value="RNA-binding_domain"/>
</dbReference>
<dbReference type="Gene3D" id="3.30.110.60">
    <property type="entry name" value="YhbY-like"/>
    <property type="match status" value="1"/>
</dbReference>
<evidence type="ECO:0000259" key="3">
    <source>
        <dbReference type="PROSITE" id="PS51295"/>
    </source>
</evidence>
<dbReference type="GO" id="GO:0003723">
    <property type="term" value="F:RNA binding"/>
    <property type="evidence" value="ECO:0007669"/>
    <property type="project" value="UniProtKB-UniRule"/>
</dbReference>
<dbReference type="KEGG" id="mpad:KEF85_10615"/>
<sequence length="88" mass="9711">MSPIEKKKLKALAHALNPVVMIGQAGLTDAVLKEINLALDTHELIKVKIRAEKVDRQLISAEICSQTLAEQIQAIGQIAVLYRKNPQK</sequence>
<evidence type="ECO:0000256" key="2">
    <source>
        <dbReference type="PROSITE-ProRule" id="PRU00626"/>
    </source>
</evidence>
<organism evidence="4 5">
    <name type="scientific">Methylomonas paludis</name>
    <dbReference type="NCBI Taxonomy" id="1173101"/>
    <lineage>
        <taxon>Bacteria</taxon>
        <taxon>Pseudomonadati</taxon>
        <taxon>Pseudomonadota</taxon>
        <taxon>Gammaproteobacteria</taxon>
        <taxon>Methylococcales</taxon>
        <taxon>Methylococcaceae</taxon>
        <taxon>Methylomonas</taxon>
    </lineage>
</organism>
<evidence type="ECO:0000313" key="5">
    <source>
        <dbReference type="Proteomes" id="UP000676649"/>
    </source>
</evidence>
<feature type="domain" description="CRM" evidence="3">
    <location>
        <begin position="1"/>
        <end position="88"/>
    </location>
</feature>
<dbReference type="EMBL" id="CP073754">
    <property type="protein sequence ID" value="QWF69817.1"/>
    <property type="molecule type" value="Genomic_DNA"/>
</dbReference>
<dbReference type="InterPro" id="IPR035920">
    <property type="entry name" value="YhbY-like_sf"/>
</dbReference>
<dbReference type="Proteomes" id="UP000676649">
    <property type="component" value="Chromosome"/>
</dbReference>
<dbReference type="SUPFAM" id="SSF75471">
    <property type="entry name" value="YhbY-like"/>
    <property type="match status" value="1"/>
</dbReference>
<gene>
    <name evidence="4" type="ORF">KEF85_10615</name>
</gene>
<reference evidence="4" key="1">
    <citation type="submission" date="2021-04" db="EMBL/GenBank/DDBJ databases">
        <title>Draft genome sequence data of methanotrophic Methylovulum sp. strain S1L and Methylomonas sp. strain S2AM isolated from boreal lake water columns.</title>
        <authorList>
            <person name="Rissanen A.J."/>
            <person name="Mangayil R."/>
            <person name="Svenning M.M."/>
            <person name="Khanongnuch R."/>
        </authorList>
    </citation>
    <scope>NUCLEOTIDE SEQUENCE</scope>
    <source>
        <strain evidence="4">S2AM</strain>
    </source>
</reference>
<dbReference type="AlphaFoldDB" id="A0A975ML46"/>
<keyword evidence="1 2" id="KW-0694">RNA-binding</keyword>
<evidence type="ECO:0000313" key="4">
    <source>
        <dbReference type="EMBL" id="QWF69817.1"/>
    </source>
</evidence>
<evidence type="ECO:0000256" key="1">
    <source>
        <dbReference type="ARBA" id="ARBA00022884"/>
    </source>
</evidence>
<name>A0A975ML46_9GAMM</name>
<accession>A0A975ML46</accession>
<dbReference type="Pfam" id="PF01985">
    <property type="entry name" value="CRS1_YhbY"/>
    <property type="match status" value="1"/>
</dbReference>
<dbReference type="PROSITE" id="PS51295">
    <property type="entry name" value="CRM"/>
    <property type="match status" value="1"/>
</dbReference>
<dbReference type="SMART" id="SM01103">
    <property type="entry name" value="CRS1_YhbY"/>
    <property type="match status" value="1"/>
</dbReference>
<proteinExistence type="predicted"/>
<dbReference type="PANTHER" id="PTHR40065:SF3">
    <property type="entry name" value="RNA-BINDING PROTEIN YHBY"/>
    <property type="match status" value="1"/>
</dbReference>